<feature type="region of interest" description="Disordered" evidence="9">
    <location>
        <begin position="296"/>
        <end position="321"/>
    </location>
</feature>
<proteinExistence type="inferred from homology"/>
<comment type="pathway">
    <text evidence="1 8">Cofactor biosynthesis; (R)-pantothenate biosynthesis; (R)-pantothenate from (R)-pantoate and beta-alanine: step 1/1.</text>
</comment>
<organism evidence="10 11">
    <name type="scientific">Tistrella arctica</name>
    <dbReference type="NCBI Taxonomy" id="3133430"/>
    <lineage>
        <taxon>Bacteria</taxon>
        <taxon>Pseudomonadati</taxon>
        <taxon>Pseudomonadota</taxon>
        <taxon>Alphaproteobacteria</taxon>
        <taxon>Geminicoccales</taxon>
        <taxon>Geminicoccaceae</taxon>
        <taxon>Tistrella</taxon>
    </lineage>
</organism>
<feature type="active site" description="Proton donor" evidence="8">
    <location>
        <position position="42"/>
    </location>
</feature>
<dbReference type="NCBIfam" id="TIGR00125">
    <property type="entry name" value="cyt_tran_rel"/>
    <property type="match status" value="1"/>
</dbReference>
<comment type="miscellaneous">
    <text evidence="8">The reaction proceeds by a bi uni uni bi ping pong mechanism.</text>
</comment>
<evidence type="ECO:0000313" key="11">
    <source>
        <dbReference type="Proteomes" id="UP001413721"/>
    </source>
</evidence>
<dbReference type="InterPro" id="IPR003721">
    <property type="entry name" value="Pantoate_ligase"/>
</dbReference>
<dbReference type="HAMAP" id="MF_00158">
    <property type="entry name" value="PanC"/>
    <property type="match status" value="1"/>
</dbReference>
<comment type="function">
    <text evidence="8">Catalyzes the condensation of pantoate with beta-alanine in an ATP-dependent reaction via a pantoyl-adenylate intermediate.</text>
</comment>
<sequence length="321" mass="34263">MSSAPIDVVCDRADLRGHIARWRRRDERIALVPTMGALHDGHLSLVDLARRAADRVVVSIFVNPTQFGAGEDFERYPRDEAGDIAKLAQAGTDLVWMPRVTDMYRPDAATTVHVAGLTDGLCGPLRPGHFDGVATVVAKLLIGCAPDVAVFGEKDWQQLQVIRRMAIDLDLPVTIIGAPTSREASGLARSSRNVYLSAAERPAAEALNQVLIDVASRLTAADIDDTAAVPAALAAGIARLQALGHRPVEYLRLVDAETLAPLRLPPQAGRPARLLVATRLGTTRLIDNIAVARETARADVGRGPDGRMQGGADSPADHTIS</sequence>
<feature type="binding site" evidence="8">
    <location>
        <begin position="35"/>
        <end position="42"/>
    </location>
    <ligand>
        <name>ATP</name>
        <dbReference type="ChEBI" id="CHEBI:30616"/>
    </ligand>
</feature>
<dbReference type="PANTHER" id="PTHR21299:SF1">
    <property type="entry name" value="PANTOATE--BETA-ALANINE LIGASE"/>
    <property type="match status" value="1"/>
</dbReference>
<comment type="similarity">
    <text evidence="2 8">Belongs to the pantothenate synthetase family.</text>
</comment>
<dbReference type="InterPro" id="IPR042176">
    <property type="entry name" value="Pantoate_ligase_C"/>
</dbReference>
<evidence type="ECO:0000256" key="6">
    <source>
        <dbReference type="ARBA" id="ARBA00022840"/>
    </source>
</evidence>
<evidence type="ECO:0000256" key="8">
    <source>
        <dbReference type="HAMAP-Rule" id="MF_00158"/>
    </source>
</evidence>
<keyword evidence="4 8" id="KW-0566">Pantothenate biosynthesis</keyword>
<keyword evidence="6 8" id="KW-0067">ATP-binding</keyword>
<dbReference type="Gene3D" id="3.40.50.620">
    <property type="entry name" value="HUPs"/>
    <property type="match status" value="1"/>
</dbReference>
<dbReference type="Pfam" id="PF02569">
    <property type="entry name" value="Pantoate_ligase"/>
    <property type="match status" value="1"/>
</dbReference>
<evidence type="ECO:0000256" key="1">
    <source>
        <dbReference type="ARBA" id="ARBA00004990"/>
    </source>
</evidence>
<dbReference type="Proteomes" id="UP001413721">
    <property type="component" value="Unassembled WGS sequence"/>
</dbReference>
<feature type="binding site" evidence="8">
    <location>
        <begin position="152"/>
        <end position="155"/>
    </location>
    <ligand>
        <name>ATP</name>
        <dbReference type="ChEBI" id="CHEBI:30616"/>
    </ligand>
</feature>
<evidence type="ECO:0000256" key="2">
    <source>
        <dbReference type="ARBA" id="ARBA00009256"/>
    </source>
</evidence>
<evidence type="ECO:0000256" key="3">
    <source>
        <dbReference type="ARBA" id="ARBA00022598"/>
    </source>
</evidence>
<feature type="binding site" evidence="8">
    <location>
        <position position="158"/>
    </location>
    <ligand>
        <name>(R)-pantoate</name>
        <dbReference type="ChEBI" id="CHEBI:15980"/>
    </ligand>
</feature>
<evidence type="ECO:0000256" key="7">
    <source>
        <dbReference type="ARBA" id="ARBA00048258"/>
    </source>
</evidence>
<comment type="subcellular location">
    <subcellularLocation>
        <location evidence="8">Cytoplasm</location>
    </subcellularLocation>
</comment>
<gene>
    <name evidence="8 10" type="primary">panC</name>
    <name evidence="10" type="ORF">WG926_17035</name>
</gene>
<keyword evidence="3 8" id="KW-0436">Ligase</keyword>
<dbReference type="NCBIfam" id="TIGR00018">
    <property type="entry name" value="panC"/>
    <property type="match status" value="1"/>
</dbReference>
<dbReference type="CDD" id="cd00560">
    <property type="entry name" value="PanC"/>
    <property type="match status" value="1"/>
</dbReference>
<dbReference type="InterPro" id="IPR014729">
    <property type="entry name" value="Rossmann-like_a/b/a_fold"/>
</dbReference>
<dbReference type="EC" id="6.3.2.1" evidence="8"/>
<dbReference type="GO" id="GO:0004592">
    <property type="term" value="F:pantoate-beta-alanine ligase activity"/>
    <property type="evidence" value="ECO:0007669"/>
    <property type="project" value="UniProtKB-EC"/>
</dbReference>
<keyword evidence="8" id="KW-0963">Cytoplasm</keyword>
<keyword evidence="11" id="KW-1185">Reference proteome</keyword>
<comment type="caution">
    <text evidence="10">The sequence shown here is derived from an EMBL/GenBank/DDBJ whole genome shotgun (WGS) entry which is preliminary data.</text>
</comment>
<evidence type="ECO:0000256" key="4">
    <source>
        <dbReference type="ARBA" id="ARBA00022655"/>
    </source>
</evidence>
<reference evidence="10 11" key="1">
    <citation type="submission" date="2024-03" db="EMBL/GenBank/DDBJ databases">
        <title>High-quality draft genome sequencing of Tistrella sp. BH-R2-4.</title>
        <authorList>
            <person name="Dong C."/>
        </authorList>
    </citation>
    <scope>NUCLEOTIDE SEQUENCE [LARGE SCALE GENOMIC DNA]</scope>
    <source>
        <strain evidence="10 11">BH-R2-4</strain>
    </source>
</reference>
<accession>A0ABU9YMK1</accession>
<feature type="compositionally biased region" description="Basic and acidic residues" evidence="9">
    <location>
        <begin position="296"/>
        <end position="305"/>
    </location>
</feature>
<feature type="binding site" evidence="8">
    <location>
        <begin position="189"/>
        <end position="192"/>
    </location>
    <ligand>
        <name>ATP</name>
        <dbReference type="ChEBI" id="CHEBI:30616"/>
    </ligand>
</feature>
<dbReference type="SUPFAM" id="SSF52374">
    <property type="entry name" value="Nucleotidylyl transferase"/>
    <property type="match status" value="1"/>
</dbReference>
<evidence type="ECO:0000313" key="10">
    <source>
        <dbReference type="EMBL" id="MEN2990026.1"/>
    </source>
</evidence>
<feature type="binding site" evidence="8">
    <location>
        <position position="66"/>
    </location>
    <ligand>
        <name>(R)-pantoate</name>
        <dbReference type="ChEBI" id="CHEBI:15980"/>
    </ligand>
</feature>
<dbReference type="PANTHER" id="PTHR21299">
    <property type="entry name" value="CYTIDYLATE KINASE/PANTOATE-BETA-ALANINE LIGASE"/>
    <property type="match status" value="1"/>
</dbReference>
<dbReference type="Gene3D" id="3.30.1300.10">
    <property type="entry name" value="Pantoate-beta-alanine ligase, C-terminal domain"/>
    <property type="match status" value="1"/>
</dbReference>
<dbReference type="EMBL" id="JBBKTW010000006">
    <property type="protein sequence ID" value="MEN2990026.1"/>
    <property type="molecule type" value="Genomic_DNA"/>
</dbReference>
<dbReference type="RefSeq" id="WP_345937873.1">
    <property type="nucleotide sequence ID" value="NZ_JBBKTW010000006.1"/>
</dbReference>
<comment type="caution">
    <text evidence="8">Lacks conserved residue(s) required for the propagation of feature annotation.</text>
</comment>
<evidence type="ECO:0000256" key="5">
    <source>
        <dbReference type="ARBA" id="ARBA00022741"/>
    </source>
</evidence>
<protein>
    <recommendedName>
        <fullName evidence="8">Pantothenate synthetase</fullName>
        <shortName evidence="8">PS</shortName>
        <ecNumber evidence="8">6.3.2.1</ecNumber>
    </recommendedName>
    <alternativeName>
        <fullName evidence="8">Pantoate--beta-alanine ligase</fullName>
    </alternativeName>
    <alternativeName>
        <fullName evidence="8">Pantoate-activating enzyme</fullName>
    </alternativeName>
</protein>
<evidence type="ECO:0000256" key="9">
    <source>
        <dbReference type="SAM" id="MobiDB-lite"/>
    </source>
</evidence>
<dbReference type="InterPro" id="IPR004821">
    <property type="entry name" value="Cyt_trans-like"/>
</dbReference>
<keyword evidence="5 8" id="KW-0547">Nucleotide-binding</keyword>
<comment type="catalytic activity">
    <reaction evidence="7 8">
        <text>(R)-pantoate + beta-alanine + ATP = (R)-pantothenate + AMP + diphosphate + H(+)</text>
        <dbReference type="Rhea" id="RHEA:10912"/>
        <dbReference type="ChEBI" id="CHEBI:15378"/>
        <dbReference type="ChEBI" id="CHEBI:15980"/>
        <dbReference type="ChEBI" id="CHEBI:29032"/>
        <dbReference type="ChEBI" id="CHEBI:30616"/>
        <dbReference type="ChEBI" id="CHEBI:33019"/>
        <dbReference type="ChEBI" id="CHEBI:57966"/>
        <dbReference type="ChEBI" id="CHEBI:456215"/>
        <dbReference type="EC" id="6.3.2.1"/>
    </reaction>
</comment>
<name>A0ABU9YMK1_9PROT</name>
<comment type="subunit">
    <text evidence="8">Homodimer.</text>
</comment>
<feature type="binding site" evidence="8">
    <location>
        <position position="66"/>
    </location>
    <ligand>
        <name>beta-alanine</name>
        <dbReference type="ChEBI" id="CHEBI:57966"/>
    </ligand>
</feature>